<name>A0A1X7TM75_AMPQE</name>
<organism evidence="2">
    <name type="scientific">Amphimedon queenslandica</name>
    <name type="common">Sponge</name>
    <dbReference type="NCBI Taxonomy" id="400682"/>
    <lineage>
        <taxon>Eukaryota</taxon>
        <taxon>Metazoa</taxon>
        <taxon>Porifera</taxon>
        <taxon>Demospongiae</taxon>
        <taxon>Heteroscleromorpha</taxon>
        <taxon>Haplosclerida</taxon>
        <taxon>Niphatidae</taxon>
        <taxon>Amphimedon</taxon>
    </lineage>
</organism>
<keyword evidence="1" id="KW-1133">Transmembrane helix</keyword>
<keyword evidence="1" id="KW-0812">Transmembrane</keyword>
<sequence length="303" mass="33723">HNSDDVNQFLRQESGFSPSQEVRSNYLFMINQISNSDYITFFAVKDKMVFLRKHPKGAIFCILVPITFLLILLLVGIGIIILLSYHSSNPIDQSMEIGDKQSSSALIPLPNNVSSVSLNIPSGVTVFMASFIPTTGIQILQSEIPQSYGHCAPYNVNNGNLPVYLLPGSIMNYDMTVSGLTDSKCPAQLVLLNNKTEYFACNYNSSNVVKACCLTSGTVNVSIRINKPADYYVILVKEDLTISVSSDITVHQVYYNTSHLTTAKDCEQRSHDASCTVNNDDVKKWSCNNTEWLLFFDSEKKQQ</sequence>
<protein>
    <submittedName>
        <fullName evidence="2">Uncharacterized protein</fullName>
    </submittedName>
</protein>
<dbReference type="InParanoid" id="A0A1X7TM75"/>
<evidence type="ECO:0000313" key="2">
    <source>
        <dbReference type="EnsemblMetazoa" id="Aqu2.1.16044_001"/>
    </source>
</evidence>
<keyword evidence="1" id="KW-0472">Membrane</keyword>
<dbReference type="AlphaFoldDB" id="A0A1X7TM75"/>
<proteinExistence type="predicted"/>
<feature type="transmembrane region" description="Helical" evidence="1">
    <location>
        <begin position="57"/>
        <end position="85"/>
    </location>
</feature>
<evidence type="ECO:0000256" key="1">
    <source>
        <dbReference type="SAM" id="Phobius"/>
    </source>
</evidence>
<accession>A0A1X7TM75</accession>
<reference evidence="2" key="1">
    <citation type="submission" date="2017-05" db="UniProtKB">
        <authorList>
            <consortium name="EnsemblMetazoa"/>
        </authorList>
    </citation>
    <scope>IDENTIFICATION</scope>
</reference>
<dbReference type="EnsemblMetazoa" id="Aqu2.1.16044_001">
    <property type="protein sequence ID" value="Aqu2.1.16044_001"/>
    <property type="gene ID" value="Aqu2.1.16044"/>
</dbReference>